<reference evidence="8" key="1">
    <citation type="submission" date="2021-05" db="EMBL/GenBank/DDBJ databases">
        <authorList>
            <person name="Alioto T."/>
            <person name="Alioto T."/>
            <person name="Gomez Garrido J."/>
        </authorList>
    </citation>
    <scope>NUCLEOTIDE SEQUENCE</scope>
</reference>
<dbReference type="AlphaFoldDB" id="A0A8D8YJA1"/>
<dbReference type="GO" id="GO:0046872">
    <property type="term" value="F:metal ion binding"/>
    <property type="evidence" value="ECO:0007669"/>
    <property type="project" value="UniProtKB-KW"/>
</dbReference>
<dbReference type="GO" id="GO:0020037">
    <property type="term" value="F:heme binding"/>
    <property type="evidence" value="ECO:0007669"/>
    <property type="project" value="InterPro"/>
</dbReference>
<dbReference type="PANTHER" id="PTHR47217:SF1">
    <property type="entry name" value="GLOBIN-LIKE PROTEIN"/>
    <property type="match status" value="1"/>
</dbReference>
<protein>
    <submittedName>
        <fullName evidence="8">Globin-1</fullName>
    </submittedName>
</protein>
<evidence type="ECO:0000256" key="3">
    <source>
        <dbReference type="ARBA" id="ARBA00022621"/>
    </source>
</evidence>
<evidence type="ECO:0000256" key="1">
    <source>
        <dbReference type="ARBA" id="ARBA00022448"/>
    </source>
</evidence>
<keyword evidence="2 6" id="KW-0349">Heme</keyword>
<sequence>MDITTSYEKQVQDISDDRLEAVVQSIDVVKRDIDGFGAEIFTTLFKEHPEYLSLFTRLRDIPRDQLEDNIHFKRHAKSVVTAVAHTVTNLRNSSLVLPELERLGVEHLRRKVQPEQFTAVNGVILKVISGKVSDPEILATWKEILNIISNFIASSPGWFNKLEPIYPLLQGGPINWKLYIVAVGRKNCLSG</sequence>
<dbReference type="InterPro" id="IPR000971">
    <property type="entry name" value="Globin"/>
</dbReference>
<keyword evidence="5" id="KW-0408">Iron</keyword>
<evidence type="ECO:0000256" key="5">
    <source>
        <dbReference type="ARBA" id="ARBA00023004"/>
    </source>
</evidence>
<dbReference type="SUPFAM" id="SSF46458">
    <property type="entry name" value="Globin-like"/>
    <property type="match status" value="1"/>
</dbReference>
<dbReference type="PANTHER" id="PTHR47217">
    <property type="entry name" value="GLOBIN-LIKE PROTEIN"/>
    <property type="match status" value="1"/>
</dbReference>
<dbReference type="InterPro" id="IPR009050">
    <property type="entry name" value="Globin-like_sf"/>
</dbReference>
<feature type="domain" description="Globin" evidence="7">
    <location>
        <begin position="13"/>
        <end position="157"/>
    </location>
</feature>
<comment type="similarity">
    <text evidence="6">Belongs to the globin family.</text>
</comment>
<dbReference type="InterPro" id="IPR044399">
    <property type="entry name" value="Mb-like_M"/>
</dbReference>
<proteinExistence type="inferred from homology"/>
<evidence type="ECO:0000256" key="2">
    <source>
        <dbReference type="ARBA" id="ARBA00022617"/>
    </source>
</evidence>
<evidence type="ECO:0000256" key="4">
    <source>
        <dbReference type="ARBA" id="ARBA00022723"/>
    </source>
</evidence>
<dbReference type="EMBL" id="HBUF01379183">
    <property type="protein sequence ID" value="CAG6729549.1"/>
    <property type="molecule type" value="Transcribed_RNA"/>
</dbReference>
<dbReference type="PROSITE" id="PS01033">
    <property type="entry name" value="GLOBIN"/>
    <property type="match status" value="1"/>
</dbReference>
<dbReference type="GO" id="GO:0019825">
    <property type="term" value="F:oxygen binding"/>
    <property type="evidence" value="ECO:0007669"/>
    <property type="project" value="InterPro"/>
</dbReference>
<dbReference type="InterPro" id="IPR012292">
    <property type="entry name" value="Globin/Proto"/>
</dbReference>
<name>A0A8D8YJA1_9HEMI</name>
<dbReference type="Gene3D" id="1.10.490.10">
    <property type="entry name" value="Globins"/>
    <property type="match status" value="1"/>
</dbReference>
<accession>A0A8D8YJA1</accession>
<keyword evidence="1 6" id="KW-0813">Transport</keyword>
<dbReference type="EMBL" id="HBUF01379184">
    <property type="protein sequence ID" value="CAG6729550.1"/>
    <property type="molecule type" value="Transcribed_RNA"/>
</dbReference>
<organism evidence="8">
    <name type="scientific">Cacopsylla melanoneura</name>
    <dbReference type="NCBI Taxonomy" id="428564"/>
    <lineage>
        <taxon>Eukaryota</taxon>
        <taxon>Metazoa</taxon>
        <taxon>Ecdysozoa</taxon>
        <taxon>Arthropoda</taxon>
        <taxon>Hexapoda</taxon>
        <taxon>Insecta</taxon>
        <taxon>Pterygota</taxon>
        <taxon>Neoptera</taxon>
        <taxon>Paraneoptera</taxon>
        <taxon>Hemiptera</taxon>
        <taxon>Sternorrhyncha</taxon>
        <taxon>Psylloidea</taxon>
        <taxon>Psyllidae</taxon>
        <taxon>Psyllinae</taxon>
        <taxon>Cacopsylla</taxon>
    </lineage>
</organism>
<dbReference type="CDD" id="cd01040">
    <property type="entry name" value="Mb-like"/>
    <property type="match status" value="1"/>
</dbReference>
<evidence type="ECO:0000256" key="6">
    <source>
        <dbReference type="RuleBase" id="RU000356"/>
    </source>
</evidence>
<keyword evidence="4" id="KW-0479">Metal-binding</keyword>
<keyword evidence="3 6" id="KW-0561">Oxygen transport</keyword>
<evidence type="ECO:0000313" key="8">
    <source>
        <dbReference type="EMBL" id="CAG6729549.1"/>
    </source>
</evidence>
<dbReference type="GO" id="GO:0005344">
    <property type="term" value="F:oxygen carrier activity"/>
    <property type="evidence" value="ECO:0007669"/>
    <property type="project" value="UniProtKB-KW"/>
</dbReference>
<dbReference type="Pfam" id="PF00042">
    <property type="entry name" value="Globin"/>
    <property type="match status" value="1"/>
</dbReference>
<evidence type="ECO:0000259" key="7">
    <source>
        <dbReference type="PROSITE" id="PS01033"/>
    </source>
</evidence>